<sequence>MRLRADRHASRHARGVTLFETLIACVVMGAGLLALLQAHLQLHGQAETARLRAQALQLAQRELEGLRAGTRPLQDAASAEGPFTLQRRVSAREDGLQAVRLDVAWNDRAGQAQALSLHGLVASLDATFSGALGVVEPSLTLRRPSVPIPTATASAPR</sequence>
<evidence type="ECO:0008006" key="4">
    <source>
        <dbReference type="Google" id="ProtNLM"/>
    </source>
</evidence>
<keyword evidence="3" id="KW-1185">Reference proteome</keyword>
<dbReference type="RefSeq" id="WP_169159613.1">
    <property type="nucleotide sequence ID" value="NZ_JABBFW010000003.1"/>
</dbReference>
<dbReference type="Proteomes" id="UP000574067">
    <property type="component" value="Unassembled WGS sequence"/>
</dbReference>
<feature type="transmembrane region" description="Helical" evidence="1">
    <location>
        <begin position="21"/>
        <end position="40"/>
    </location>
</feature>
<evidence type="ECO:0000313" key="2">
    <source>
        <dbReference type="EMBL" id="NML14718.1"/>
    </source>
</evidence>
<keyword evidence="1" id="KW-0472">Membrane</keyword>
<name>A0A848F6D1_9BURK</name>
<keyword evidence="1" id="KW-1133">Transmembrane helix</keyword>
<dbReference type="EMBL" id="JABBFW010000003">
    <property type="protein sequence ID" value="NML14718.1"/>
    <property type="molecule type" value="Genomic_DNA"/>
</dbReference>
<evidence type="ECO:0000313" key="3">
    <source>
        <dbReference type="Proteomes" id="UP000574067"/>
    </source>
</evidence>
<keyword evidence="1" id="KW-0812">Transmembrane</keyword>
<organism evidence="2 3">
    <name type="scientific">Azohydromonas caseinilytica</name>
    <dbReference type="NCBI Taxonomy" id="2728836"/>
    <lineage>
        <taxon>Bacteria</taxon>
        <taxon>Pseudomonadati</taxon>
        <taxon>Pseudomonadota</taxon>
        <taxon>Betaproteobacteria</taxon>
        <taxon>Burkholderiales</taxon>
        <taxon>Sphaerotilaceae</taxon>
        <taxon>Azohydromonas</taxon>
    </lineage>
</organism>
<protein>
    <recommendedName>
        <fullName evidence="4">Type IV pilus assembly protein PilV</fullName>
    </recommendedName>
</protein>
<gene>
    <name evidence="2" type="ORF">HHL10_06980</name>
</gene>
<proteinExistence type="predicted"/>
<accession>A0A848F6D1</accession>
<comment type="caution">
    <text evidence="2">The sequence shown here is derived from an EMBL/GenBank/DDBJ whole genome shotgun (WGS) entry which is preliminary data.</text>
</comment>
<evidence type="ECO:0000256" key="1">
    <source>
        <dbReference type="SAM" id="Phobius"/>
    </source>
</evidence>
<reference evidence="2 3" key="1">
    <citation type="submission" date="2020-04" db="EMBL/GenBank/DDBJ databases">
        <title>Azohydromonas sp. isolated from soil.</title>
        <authorList>
            <person name="Dahal R.H."/>
        </authorList>
    </citation>
    <scope>NUCLEOTIDE SEQUENCE [LARGE SCALE GENOMIC DNA]</scope>
    <source>
        <strain evidence="2 3">G-1-1-14</strain>
    </source>
</reference>
<dbReference type="AlphaFoldDB" id="A0A848F6D1"/>